<keyword evidence="1" id="KW-0732">Signal</keyword>
<dbReference type="EMBL" id="QFQP01000005">
    <property type="protein sequence ID" value="PZR15491.1"/>
    <property type="molecule type" value="Genomic_DNA"/>
</dbReference>
<evidence type="ECO:0008006" key="4">
    <source>
        <dbReference type="Google" id="ProtNLM"/>
    </source>
</evidence>
<name>A0A2W5VXS5_9BACT</name>
<gene>
    <name evidence="2" type="ORF">DI536_08565</name>
</gene>
<feature type="signal peptide" evidence="1">
    <location>
        <begin position="1"/>
        <end position="21"/>
    </location>
</feature>
<proteinExistence type="predicted"/>
<sequence length="485" mass="50078">MNRRHFLVGAAGLLGARRAFAAPATPRRFVFMLSGNGFDGRVLMTPELRDFARINRGGTPIPDDGRWGEDGAVSYGRMSGPEVLNGDLTTAPALVNLGNLASKACVVLGLSSRITGGSHAASHGVLSSTRTIAGSPGGPTLDAYLAALPSVRGAGGARTPLAAMRVGYNPDGGTTIAYTTCAAAAGRPLPMLNSTLAAWTAYVAPLASADGLAQLAERADVLSLARSQLAAHVAPSAKTAAQVAQYRGAVDDMTQDLDRFRAVAAAANGAMLPPKPTAGRAPLDQLRDHCKTVSAGLRFGVSNVAVIGMGVGGAFHSIDYGAEFGPLAGKQNHDERHNYNSQAGDAGSVVVQRQQRRAAFFDVWRAEVEALVSIARDLDATPEPGTSGTMLDHTVLLYTSDNGDGHHSGASEFPVLMLGGGALGLETGGRTVVYPDIANGAQHRQLSNLWQTIGGPVVGEKLELFGSEGATRIAPGPLAELFDAS</sequence>
<accession>A0A2W5VXS5</accession>
<dbReference type="AlphaFoldDB" id="A0A2W5VXS5"/>
<protein>
    <recommendedName>
        <fullName evidence="4">DUF1552 domain-containing protein</fullName>
    </recommendedName>
</protein>
<evidence type="ECO:0000313" key="3">
    <source>
        <dbReference type="Proteomes" id="UP000249061"/>
    </source>
</evidence>
<comment type="caution">
    <text evidence="2">The sequence shown here is derived from an EMBL/GenBank/DDBJ whole genome shotgun (WGS) entry which is preliminary data.</text>
</comment>
<reference evidence="2 3" key="1">
    <citation type="submission" date="2017-08" db="EMBL/GenBank/DDBJ databases">
        <title>Infants hospitalized years apart are colonized by the same room-sourced microbial strains.</title>
        <authorList>
            <person name="Brooks B."/>
            <person name="Olm M.R."/>
            <person name="Firek B.A."/>
            <person name="Baker R."/>
            <person name="Thomas B.C."/>
            <person name="Morowitz M.J."/>
            <person name="Banfield J.F."/>
        </authorList>
    </citation>
    <scope>NUCLEOTIDE SEQUENCE [LARGE SCALE GENOMIC DNA]</scope>
    <source>
        <strain evidence="2">S2_003_000_R2_14</strain>
    </source>
</reference>
<evidence type="ECO:0000256" key="1">
    <source>
        <dbReference type="SAM" id="SignalP"/>
    </source>
</evidence>
<dbReference type="Proteomes" id="UP000249061">
    <property type="component" value="Unassembled WGS sequence"/>
</dbReference>
<organism evidence="2 3">
    <name type="scientific">Archangium gephyra</name>
    <dbReference type="NCBI Taxonomy" id="48"/>
    <lineage>
        <taxon>Bacteria</taxon>
        <taxon>Pseudomonadati</taxon>
        <taxon>Myxococcota</taxon>
        <taxon>Myxococcia</taxon>
        <taxon>Myxococcales</taxon>
        <taxon>Cystobacterineae</taxon>
        <taxon>Archangiaceae</taxon>
        <taxon>Archangium</taxon>
    </lineage>
</organism>
<feature type="chain" id="PRO_5015959241" description="DUF1552 domain-containing protein" evidence="1">
    <location>
        <begin position="22"/>
        <end position="485"/>
    </location>
</feature>
<evidence type="ECO:0000313" key="2">
    <source>
        <dbReference type="EMBL" id="PZR15491.1"/>
    </source>
</evidence>